<gene>
    <name evidence="6" type="ORF">PF010_g20428</name>
</gene>
<sequence length="138" mass="15524">MLLVVAAAGLFAVGHATTDLSQTKLSQDVAQFQNAIGNGKRLLRTVDTLNADDEEERVISWADLAAHFPGTAANLARKAEKETAKIRRYADDFAAYRNMDYHPYDVTKAYMNKGFSNSRAYKMGLRFKKYEENPALYH</sequence>
<reference evidence="6 7" key="1">
    <citation type="submission" date="2018-09" db="EMBL/GenBank/DDBJ databases">
        <title>Genomic investigation of the strawberry pathogen Phytophthora fragariae indicates pathogenicity is determined by transcriptional variation in three key races.</title>
        <authorList>
            <person name="Adams T.M."/>
            <person name="Armitage A.D."/>
            <person name="Sobczyk M.K."/>
            <person name="Bates H.J."/>
            <person name="Dunwell J.M."/>
            <person name="Nellist C.F."/>
            <person name="Harrison R.J."/>
        </authorList>
    </citation>
    <scope>NUCLEOTIDE SEQUENCE [LARGE SCALE GENOMIC DNA]</scope>
    <source>
        <strain evidence="6 7">ONT-3</strain>
    </source>
</reference>
<comment type="similarity">
    <text evidence="2 5">Belongs to the RxLR effector family.</text>
</comment>
<dbReference type="EMBL" id="QXFX01001738">
    <property type="protein sequence ID" value="KAE9085521.1"/>
    <property type="molecule type" value="Genomic_DNA"/>
</dbReference>
<name>A0A6G0KEG3_9STRA</name>
<evidence type="ECO:0000256" key="3">
    <source>
        <dbReference type="ARBA" id="ARBA00022525"/>
    </source>
</evidence>
<proteinExistence type="inferred from homology"/>
<accession>A0A6G0KEG3</accession>
<feature type="signal peptide" evidence="5">
    <location>
        <begin position="1"/>
        <end position="16"/>
    </location>
</feature>
<evidence type="ECO:0000313" key="6">
    <source>
        <dbReference type="EMBL" id="KAE9085521.1"/>
    </source>
</evidence>
<evidence type="ECO:0000313" key="7">
    <source>
        <dbReference type="Proteomes" id="UP000488956"/>
    </source>
</evidence>
<evidence type="ECO:0000256" key="2">
    <source>
        <dbReference type="ARBA" id="ARBA00010400"/>
    </source>
</evidence>
<keyword evidence="3 5" id="KW-0964">Secreted</keyword>
<comment type="subcellular location">
    <subcellularLocation>
        <location evidence="1 5">Secreted</location>
    </subcellularLocation>
</comment>
<comment type="domain">
    <text evidence="5">The RxLR-dEER motif acts to carry the protein into the host cell cytoplasm through binding to cell surface phosphatidylinositol-3-phosphate.</text>
</comment>
<feature type="chain" id="PRO_5045000549" description="RxLR effector protein" evidence="5">
    <location>
        <begin position="17"/>
        <end position="138"/>
    </location>
</feature>
<dbReference type="InterPro" id="IPR031825">
    <property type="entry name" value="RXLR"/>
</dbReference>
<protein>
    <recommendedName>
        <fullName evidence="5">RxLR effector protein</fullName>
    </recommendedName>
</protein>
<evidence type="ECO:0000256" key="5">
    <source>
        <dbReference type="RuleBase" id="RU367124"/>
    </source>
</evidence>
<organism evidence="6 7">
    <name type="scientific">Phytophthora fragariae</name>
    <dbReference type="NCBI Taxonomy" id="53985"/>
    <lineage>
        <taxon>Eukaryota</taxon>
        <taxon>Sar</taxon>
        <taxon>Stramenopiles</taxon>
        <taxon>Oomycota</taxon>
        <taxon>Peronosporomycetes</taxon>
        <taxon>Peronosporales</taxon>
        <taxon>Peronosporaceae</taxon>
        <taxon>Phytophthora</taxon>
    </lineage>
</organism>
<evidence type="ECO:0000256" key="1">
    <source>
        <dbReference type="ARBA" id="ARBA00004613"/>
    </source>
</evidence>
<keyword evidence="4 5" id="KW-0732">Signal</keyword>
<evidence type="ECO:0000256" key="4">
    <source>
        <dbReference type="ARBA" id="ARBA00022729"/>
    </source>
</evidence>
<dbReference type="Pfam" id="PF16810">
    <property type="entry name" value="RXLR"/>
    <property type="match status" value="1"/>
</dbReference>
<dbReference type="Proteomes" id="UP000488956">
    <property type="component" value="Unassembled WGS sequence"/>
</dbReference>
<dbReference type="AlphaFoldDB" id="A0A6G0KEG3"/>
<comment type="caution">
    <text evidence="6">The sequence shown here is derived from an EMBL/GenBank/DDBJ whole genome shotgun (WGS) entry which is preliminary data.</text>
</comment>
<comment type="function">
    <text evidence="5">Effector that suppresses plant defense responses during pathogen infection.</text>
</comment>